<proteinExistence type="predicted"/>
<dbReference type="InterPro" id="IPR005162">
    <property type="entry name" value="Retrotrans_gag_dom"/>
</dbReference>
<feature type="domain" description="Reverse transcriptase RNase H-like" evidence="9">
    <location>
        <begin position="1084"/>
        <end position="1187"/>
    </location>
</feature>
<feature type="domain" description="Retrotransposon gag" evidence="8">
    <location>
        <begin position="358"/>
        <end position="410"/>
    </location>
</feature>
<dbReference type="Pfam" id="PF17917">
    <property type="entry name" value="RT_RNaseH"/>
    <property type="match status" value="1"/>
</dbReference>
<keyword evidence="5" id="KW-0378">Hydrolase</keyword>
<keyword evidence="4" id="KW-0255">Endonuclease</keyword>
<evidence type="ECO:0000256" key="7">
    <source>
        <dbReference type="SAM" id="MobiDB-lite"/>
    </source>
</evidence>
<dbReference type="CDD" id="cd09274">
    <property type="entry name" value="RNase_HI_RT_Ty3"/>
    <property type="match status" value="1"/>
</dbReference>
<dbReference type="InterPro" id="IPR057670">
    <property type="entry name" value="SH3_retrovirus"/>
</dbReference>
<dbReference type="GO" id="GO:0004519">
    <property type="term" value="F:endonuclease activity"/>
    <property type="evidence" value="ECO:0007669"/>
    <property type="project" value="UniProtKB-KW"/>
</dbReference>
<dbReference type="PANTHER" id="PTHR37984:SF5">
    <property type="entry name" value="PROTEIN NYNRIN-LIKE"/>
    <property type="match status" value="1"/>
</dbReference>
<keyword evidence="3" id="KW-0540">Nuclease</keyword>
<reference evidence="11" key="1">
    <citation type="journal article" date="2019" name="Sci. Rep.">
        <title>Draft genome of Tanacetum cinerariifolium, the natural source of mosquito coil.</title>
        <authorList>
            <person name="Yamashiro T."/>
            <person name="Shiraishi A."/>
            <person name="Satake H."/>
            <person name="Nakayama K."/>
        </authorList>
    </citation>
    <scope>NUCLEOTIDE SEQUENCE</scope>
</reference>
<dbReference type="Pfam" id="PF25597">
    <property type="entry name" value="SH3_retrovirus"/>
    <property type="match status" value="1"/>
</dbReference>
<feature type="compositionally biased region" description="Low complexity" evidence="7">
    <location>
        <begin position="521"/>
        <end position="557"/>
    </location>
</feature>
<dbReference type="GO" id="GO:0016787">
    <property type="term" value="F:hydrolase activity"/>
    <property type="evidence" value="ECO:0007669"/>
    <property type="project" value="UniProtKB-KW"/>
</dbReference>
<evidence type="ECO:0000256" key="6">
    <source>
        <dbReference type="ARBA" id="ARBA00022918"/>
    </source>
</evidence>
<evidence type="ECO:0000259" key="10">
    <source>
        <dbReference type="Pfam" id="PF25597"/>
    </source>
</evidence>
<evidence type="ECO:0000256" key="4">
    <source>
        <dbReference type="ARBA" id="ARBA00022759"/>
    </source>
</evidence>
<accession>A0A6L2JBH4</accession>
<feature type="region of interest" description="Disordered" evidence="7">
    <location>
        <begin position="495"/>
        <end position="577"/>
    </location>
</feature>
<dbReference type="EMBL" id="BKCJ010000534">
    <property type="protein sequence ID" value="GEU34062.1"/>
    <property type="molecule type" value="Genomic_DNA"/>
</dbReference>
<evidence type="ECO:0000313" key="11">
    <source>
        <dbReference type="EMBL" id="GEU34062.1"/>
    </source>
</evidence>
<name>A0A6L2JBH4_TANCI</name>
<dbReference type="AlphaFoldDB" id="A0A6L2JBH4"/>
<dbReference type="SUPFAM" id="SSF56672">
    <property type="entry name" value="DNA/RNA polymerases"/>
    <property type="match status" value="1"/>
</dbReference>
<evidence type="ECO:0000259" key="8">
    <source>
        <dbReference type="Pfam" id="PF03732"/>
    </source>
</evidence>
<evidence type="ECO:0000256" key="2">
    <source>
        <dbReference type="ARBA" id="ARBA00022695"/>
    </source>
</evidence>
<dbReference type="PANTHER" id="PTHR37984">
    <property type="entry name" value="PROTEIN CBG26694"/>
    <property type="match status" value="1"/>
</dbReference>
<dbReference type="FunFam" id="3.30.70.270:FF:000020">
    <property type="entry name" value="Transposon Tf2-6 polyprotein-like Protein"/>
    <property type="match status" value="1"/>
</dbReference>
<organism evidence="11">
    <name type="scientific">Tanacetum cinerariifolium</name>
    <name type="common">Dalmatian daisy</name>
    <name type="synonym">Chrysanthemum cinerariifolium</name>
    <dbReference type="NCBI Taxonomy" id="118510"/>
    <lineage>
        <taxon>Eukaryota</taxon>
        <taxon>Viridiplantae</taxon>
        <taxon>Streptophyta</taxon>
        <taxon>Embryophyta</taxon>
        <taxon>Tracheophyta</taxon>
        <taxon>Spermatophyta</taxon>
        <taxon>Magnoliopsida</taxon>
        <taxon>eudicotyledons</taxon>
        <taxon>Gunneridae</taxon>
        <taxon>Pentapetalae</taxon>
        <taxon>asterids</taxon>
        <taxon>campanulids</taxon>
        <taxon>Asterales</taxon>
        <taxon>Asteraceae</taxon>
        <taxon>Asteroideae</taxon>
        <taxon>Anthemideae</taxon>
        <taxon>Anthemidinae</taxon>
        <taxon>Tanacetum</taxon>
    </lineage>
</organism>
<comment type="caution">
    <text evidence="11">The sequence shown here is derived from an EMBL/GenBank/DDBJ whole genome shotgun (WGS) entry which is preliminary data.</text>
</comment>
<gene>
    <name evidence="11" type="ORF">Tci_006040</name>
</gene>
<dbReference type="CDD" id="cd01647">
    <property type="entry name" value="RT_LTR"/>
    <property type="match status" value="1"/>
</dbReference>
<evidence type="ECO:0000256" key="3">
    <source>
        <dbReference type="ARBA" id="ARBA00022722"/>
    </source>
</evidence>
<dbReference type="InterPro" id="IPR043128">
    <property type="entry name" value="Rev_trsase/Diguanyl_cyclase"/>
</dbReference>
<keyword evidence="1" id="KW-0808">Transferase</keyword>
<sequence>MHVETPASIALVLCDGLGAYNWSDLAEEGPNYALINYTSSSSDSKVSNDSTRLNSCLESVKLLKYHNEQLLKDLKKSELMVLGYKTGNFMPLKPDLSYTGLDEFDVKPVVENKSSDEETKAVRKNTDAPIIKEWVLDDDEKNMTQPKIFKKIVKPSIDKKEFVKPRQQEKTARKDVKKVEHNWENIHKPRGNQRNWNSMMVNTVKGNNVNTARPKAVVNVVKENLVNAVKASACKFDGKADEGFFVGYSLNSKAFKVFNSKTRIVEENLHIRFSESTPNVVGSGPDWLFDINALTRIINYEPIVADPNSSEDDGFIPASDDENKVNKDLRKENKCNDQEKEDCIKVNGVIDDALRLYLFPHSLTHHATAWFERFPRNSINTFEQMAKMFLGKYFPPSMMTKLRNEITNFHNFYNWLTLRHRDTINAAAGGTFMKRRPEDCYDLIENMTDHYNDWDTSVQRITHNCKTYGGPHSYNDCQATVSQTQNVYAAGAFNQGGNSYQPQGNRNLLSYRSDNYLGPPGLNQNQNRNNLNQNYQNQNRNQGNNHGIHQGNNQGRNKFFQRASHGQNPPPAYQAPGYQASVHQAPIPQPQVVTTTEFTNYMKANEAILKNMQTNMTSLTNSNLELKNMFGQFIKINTASSSSSRTLPSITITNPNEDLKVERETEVIRDTVPPTNNGSTKDVQPSVVKIETPIPNSEPVVAPVSEPVEAHGRQRCLRKTCEEYYPEFLGFSVSGNPTPSMESIVSTSFPTLAPFEDSNFLLEETDAFLAINDEPVSPKIDKAYYDSEEDILLLKEFLNDDPSSPPLPPQDLKVVEPTNEKSSIDEPPVIKLKDLPPHIEYAFLEGDDKLPVIIAKDLKDEDKTTLIKVLKSHKLNDATCKDHFPLPFMDQMLERIAGNEYYCFLDGFSGYFQIPIDLQDQEKNTFTCPYGTFAYRCMLLAYAMHRACSKVFGNLFKTYLSHLDKMLKRCEDTNLCQNWEKSHFMVKEGIVRGHKISKNEIEVDKAKVDVIAKLSHPTTVKGIHSFLGHAGFYQRFIQYFSKIARLMTSILEKDTILFFSKECVEAFHKLKRKLTEAPILVALDWDLPFELVCDANDFSIGVVLGQRKTKHFQSIHYVSKTMTDAQAHYTTTEKELLAVLYAFEKFWPYLVLSKSIVYTDHSALKYLFTKQDAKPRLLHWVLLLQEFDITIHDKKELRT</sequence>
<dbReference type="InterPro" id="IPR043502">
    <property type="entry name" value="DNA/RNA_pol_sf"/>
</dbReference>
<evidence type="ECO:0000259" key="9">
    <source>
        <dbReference type="Pfam" id="PF17917"/>
    </source>
</evidence>
<dbReference type="Gene3D" id="3.30.70.270">
    <property type="match status" value="2"/>
</dbReference>
<dbReference type="GO" id="GO:0003964">
    <property type="term" value="F:RNA-directed DNA polymerase activity"/>
    <property type="evidence" value="ECO:0007669"/>
    <property type="project" value="UniProtKB-KW"/>
</dbReference>
<dbReference type="InterPro" id="IPR050951">
    <property type="entry name" value="Retrovirus_Pol_polyprotein"/>
</dbReference>
<dbReference type="Pfam" id="PF03732">
    <property type="entry name" value="Retrotrans_gag"/>
    <property type="match status" value="1"/>
</dbReference>
<keyword evidence="2" id="KW-0548">Nucleotidyltransferase</keyword>
<evidence type="ECO:0000256" key="1">
    <source>
        <dbReference type="ARBA" id="ARBA00022679"/>
    </source>
</evidence>
<protein>
    <submittedName>
        <fullName evidence="11">Reverse transcriptase domain-containing protein</fullName>
    </submittedName>
</protein>
<keyword evidence="6 11" id="KW-0695">RNA-directed DNA polymerase</keyword>
<feature type="domain" description="Retroviral polymerase SH3-like" evidence="10">
    <location>
        <begin position="232"/>
        <end position="277"/>
    </location>
</feature>
<evidence type="ECO:0000256" key="5">
    <source>
        <dbReference type="ARBA" id="ARBA00022801"/>
    </source>
</evidence>
<feature type="compositionally biased region" description="Polar residues" evidence="7">
    <location>
        <begin position="495"/>
        <end position="513"/>
    </location>
</feature>
<dbReference type="InterPro" id="IPR041373">
    <property type="entry name" value="RT_RNaseH"/>
</dbReference>